<dbReference type="PANTHER" id="PTHR43538:SF1">
    <property type="entry name" value="(R)-CITRAMALATE SYNTHASE"/>
    <property type="match status" value="1"/>
</dbReference>
<dbReference type="Gene3D" id="1.10.238.260">
    <property type="match status" value="1"/>
</dbReference>
<keyword evidence="6" id="KW-0100">Branched-chain amino acid biosynthesis</keyword>
<evidence type="ECO:0000256" key="4">
    <source>
        <dbReference type="ARBA" id="ARBA00022624"/>
    </source>
</evidence>
<dbReference type="SUPFAM" id="SSF51569">
    <property type="entry name" value="Aldolase"/>
    <property type="match status" value="1"/>
</dbReference>
<keyword evidence="12" id="KW-1185">Reference proteome</keyword>
<dbReference type="InterPro" id="IPR036230">
    <property type="entry name" value="LeuA_allosteric_dom_sf"/>
</dbReference>
<evidence type="ECO:0000256" key="6">
    <source>
        <dbReference type="ARBA" id="ARBA00023304"/>
    </source>
</evidence>
<dbReference type="Gene3D" id="3.20.20.70">
    <property type="entry name" value="Aldolase class I"/>
    <property type="match status" value="1"/>
</dbReference>
<evidence type="ECO:0000256" key="8">
    <source>
        <dbReference type="NCBIfam" id="TIGR00977"/>
    </source>
</evidence>
<evidence type="ECO:0000256" key="2">
    <source>
        <dbReference type="ARBA" id="ARBA00006154"/>
    </source>
</evidence>
<reference evidence="12" key="1">
    <citation type="submission" date="2016-10" db="EMBL/GenBank/DDBJ databases">
        <authorList>
            <person name="Varghese N."/>
            <person name="Submissions S."/>
        </authorList>
    </citation>
    <scope>NUCLEOTIDE SEQUENCE [LARGE SCALE GENOMIC DNA]</scope>
    <source>
        <strain evidence="12">DSM 3384</strain>
    </source>
</reference>
<keyword evidence="5 9" id="KW-0808">Transferase</keyword>
<dbReference type="CDD" id="cd07941">
    <property type="entry name" value="DRE_TIM_LeuA3"/>
    <property type="match status" value="1"/>
</dbReference>
<evidence type="ECO:0000256" key="5">
    <source>
        <dbReference type="ARBA" id="ARBA00022679"/>
    </source>
</evidence>
<dbReference type="AlphaFoldDB" id="A0A1H2GP75"/>
<dbReference type="InterPro" id="IPR005675">
    <property type="entry name" value="Citramal_synthase"/>
</dbReference>
<dbReference type="InterPro" id="IPR000891">
    <property type="entry name" value="PYR_CT"/>
</dbReference>
<sequence>MEKALLYDTTLRDGMQGENIFFSPEDKVKIARRLDDAGIHYIEGGWPGSNPGAQHFFELAKKMEFKNAKVTAFGSTRRQGKTCEQDGNLQALINSGAPAITIFGKSWDLHVESIMQNTKEENLAMIKQSVAYLLSHDKEVIYDAEHFFDGYKANPLYALKTLEAAVEGGTRCLVLCDTNGGSMPCEIDTITRATIDHFKKIDVPGLIFGIHCHNDCAMAVANSINAVHAGATMVQGTINGYGERCGNADLTAVIPILALKMNRECISSENLAKILNLSRFISETANVPPVNSRPFVGKSAFAHKGGVHVSAIMKNPLAYEHMAPELVGNKRRVIVSEQSGKSNIEYKAKEMGMNMGKSGVNGHQIVSSIKELEDDGFEFDAAEASLKLIMEKLTEQFVPYFELESFRVTVEKDKERPCCSHAMIKIKVDKETEITAAEGDGPVSALDNALRKALTKIFPQINDMRLVDFKVRVIDGKDGTDAKVRVLIESRDENNIFSTIGVSEDIIEASWQALADSFQYKLSLDDQNKAK</sequence>
<dbReference type="SUPFAM" id="SSF110921">
    <property type="entry name" value="2-isopropylmalate synthase LeuA, allosteric (dimerisation) domain"/>
    <property type="match status" value="1"/>
</dbReference>
<dbReference type="Gene3D" id="3.30.160.270">
    <property type="match status" value="1"/>
</dbReference>
<dbReference type="EC" id="2.3.3.21" evidence="8"/>
<dbReference type="InterPro" id="IPR013785">
    <property type="entry name" value="Aldolase_TIM"/>
</dbReference>
<organism evidence="11 12">
    <name type="scientific">Desulfobacula phenolica</name>
    <dbReference type="NCBI Taxonomy" id="90732"/>
    <lineage>
        <taxon>Bacteria</taxon>
        <taxon>Pseudomonadati</taxon>
        <taxon>Thermodesulfobacteriota</taxon>
        <taxon>Desulfobacteria</taxon>
        <taxon>Desulfobacterales</taxon>
        <taxon>Desulfobacteraceae</taxon>
        <taxon>Desulfobacula</taxon>
    </lineage>
</organism>
<evidence type="ECO:0000313" key="11">
    <source>
        <dbReference type="EMBL" id="SDU21279.1"/>
    </source>
</evidence>
<dbReference type="GO" id="GO:0009098">
    <property type="term" value="P:L-leucine biosynthetic process"/>
    <property type="evidence" value="ECO:0007669"/>
    <property type="project" value="InterPro"/>
</dbReference>
<evidence type="ECO:0000313" key="12">
    <source>
        <dbReference type="Proteomes" id="UP000199608"/>
    </source>
</evidence>
<keyword evidence="3" id="KW-0028">Amino-acid biosynthesis</keyword>
<protein>
    <recommendedName>
        <fullName evidence="8">Citramalate synthase</fullName>
        <ecNumber evidence="8">2.3.3.21</ecNumber>
    </recommendedName>
</protein>
<dbReference type="UniPathway" id="UPA00047">
    <property type="reaction ID" value="UER00066"/>
</dbReference>
<evidence type="ECO:0000256" key="1">
    <source>
        <dbReference type="ARBA" id="ARBA00004743"/>
    </source>
</evidence>
<accession>A0A1H2GP75</accession>
<feature type="domain" description="Pyruvate carboxyltransferase" evidence="10">
    <location>
        <begin position="4"/>
        <end position="275"/>
    </location>
</feature>
<dbReference type="PROSITE" id="PS00815">
    <property type="entry name" value="AIPM_HOMOCIT_SYNTH_1"/>
    <property type="match status" value="1"/>
</dbReference>
<comment type="catalytic activity">
    <reaction evidence="7">
        <text>pyruvate + acetyl-CoA + H2O = (3R)-citramalate + CoA + H(+)</text>
        <dbReference type="Rhea" id="RHEA:19045"/>
        <dbReference type="ChEBI" id="CHEBI:15361"/>
        <dbReference type="ChEBI" id="CHEBI:15377"/>
        <dbReference type="ChEBI" id="CHEBI:15378"/>
        <dbReference type="ChEBI" id="CHEBI:30934"/>
        <dbReference type="ChEBI" id="CHEBI:57287"/>
        <dbReference type="ChEBI" id="CHEBI:57288"/>
        <dbReference type="EC" id="2.3.3.21"/>
    </reaction>
</comment>
<proteinExistence type="inferred from homology"/>
<dbReference type="Pfam" id="PF00682">
    <property type="entry name" value="HMGL-like"/>
    <property type="match status" value="1"/>
</dbReference>
<evidence type="ECO:0000256" key="9">
    <source>
        <dbReference type="RuleBase" id="RU003523"/>
    </source>
</evidence>
<dbReference type="Proteomes" id="UP000199608">
    <property type="component" value="Unassembled WGS sequence"/>
</dbReference>
<evidence type="ECO:0000256" key="3">
    <source>
        <dbReference type="ARBA" id="ARBA00022605"/>
    </source>
</evidence>
<dbReference type="NCBIfam" id="TIGR00977">
    <property type="entry name" value="citramal_synth"/>
    <property type="match status" value="1"/>
</dbReference>
<gene>
    <name evidence="11" type="ORF">SAMN04487931_105307</name>
</gene>
<dbReference type="GO" id="GO:0009097">
    <property type="term" value="P:isoleucine biosynthetic process"/>
    <property type="evidence" value="ECO:0007669"/>
    <property type="project" value="UniProtKB-UniRule"/>
</dbReference>
<dbReference type="GO" id="GO:0003852">
    <property type="term" value="F:2-isopropylmalate synthase activity"/>
    <property type="evidence" value="ECO:0007669"/>
    <property type="project" value="InterPro"/>
</dbReference>
<dbReference type="Pfam" id="PF08502">
    <property type="entry name" value="LeuA_dimer"/>
    <property type="match status" value="1"/>
</dbReference>
<dbReference type="PROSITE" id="PS50991">
    <property type="entry name" value="PYR_CT"/>
    <property type="match status" value="1"/>
</dbReference>
<dbReference type="Pfam" id="PF22617">
    <property type="entry name" value="HCS_D2"/>
    <property type="match status" value="1"/>
</dbReference>
<keyword evidence="4" id="KW-0412">Isoleucine biosynthesis</keyword>
<evidence type="ECO:0000256" key="7">
    <source>
        <dbReference type="ARBA" id="ARBA00048263"/>
    </source>
</evidence>
<evidence type="ECO:0000259" key="10">
    <source>
        <dbReference type="PROSITE" id="PS50991"/>
    </source>
</evidence>
<name>A0A1H2GP75_9BACT</name>
<dbReference type="EMBL" id="FNLL01000005">
    <property type="protein sequence ID" value="SDU21279.1"/>
    <property type="molecule type" value="Genomic_DNA"/>
</dbReference>
<dbReference type="SMART" id="SM00917">
    <property type="entry name" value="LeuA_dimer"/>
    <property type="match status" value="1"/>
</dbReference>
<dbReference type="GO" id="GO:0043714">
    <property type="term" value="F:(R)-citramalate synthase activity"/>
    <property type="evidence" value="ECO:0007669"/>
    <property type="project" value="UniProtKB-UniRule"/>
</dbReference>
<dbReference type="InterPro" id="IPR013709">
    <property type="entry name" value="2-isopropylmalate_synth_dimer"/>
</dbReference>
<dbReference type="PANTHER" id="PTHR43538">
    <property type="entry name" value="ALPHA-IPM SYNTHASE/HOMOCITRATE SYNTHASE"/>
    <property type="match status" value="1"/>
</dbReference>
<dbReference type="InterPro" id="IPR054691">
    <property type="entry name" value="LeuA/HCS_post-cat"/>
</dbReference>
<dbReference type="InterPro" id="IPR002034">
    <property type="entry name" value="AIPM/Hcit_synth_CS"/>
</dbReference>
<dbReference type="RefSeq" id="WP_092233713.1">
    <property type="nucleotide sequence ID" value="NZ_FNLL01000005.1"/>
</dbReference>
<comment type="pathway">
    <text evidence="1">Amino-acid biosynthesis; L-isoleucine biosynthesis; 2-oxobutanoate from pyruvate: step 1/3.</text>
</comment>
<comment type="similarity">
    <text evidence="2 9">Belongs to the alpha-IPM synthase/homocitrate synthase family.</text>
</comment>